<evidence type="ECO:0000313" key="1">
    <source>
        <dbReference type="EMBL" id="KAJ9095095.1"/>
    </source>
</evidence>
<evidence type="ECO:0000313" key="2">
    <source>
        <dbReference type="Proteomes" id="UP001230649"/>
    </source>
</evidence>
<proteinExistence type="predicted"/>
<reference evidence="1" key="1">
    <citation type="submission" date="2023-04" db="EMBL/GenBank/DDBJ databases">
        <title>Draft Genome sequencing of Naganishia species isolated from polar environments using Oxford Nanopore Technology.</title>
        <authorList>
            <person name="Leo P."/>
            <person name="Venkateswaran K."/>
        </authorList>
    </citation>
    <scope>NUCLEOTIDE SEQUENCE</scope>
    <source>
        <strain evidence="1">MNA-CCFEE 5262</strain>
    </source>
</reference>
<gene>
    <name evidence="1" type="ORF">QFC20_006745</name>
</gene>
<accession>A0ACC2V6W0</accession>
<dbReference type="EMBL" id="JASBWS010000129">
    <property type="protein sequence ID" value="KAJ9095095.1"/>
    <property type="molecule type" value="Genomic_DNA"/>
</dbReference>
<name>A0ACC2V6W0_9TREE</name>
<keyword evidence="2" id="KW-1185">Reference proteome</keyword>
<comment type="caution">
    <text evidence="1">The sequence shown here is derived from an EMBL/GenBank/DDBJ whole genome shotgun (WGS) entry which is preliminary data.</text>
</comment>
<organism evidence="1 2">
    <name type="scientific">Naganishia adeliensis</name>
    <dbReference type="NCBI Taxonomy" id="92952"/>
    <lineage>
        <taxon>Eukaryota</taxon>
        <taxon>Fungi</taxon>
        <taxon>Dikarya</taxon>
        <taxon>Basidiomycota</taxon>
        <taxon>Agaricomycotina</taxon>
        <taxon>Tremellomycetes</taxon>
        <taxon>Filobasidiales</taxon>
        <taxon>Filobasidiaceae</taxon>
        <taxon>Naganishia</taxon>
    </lineage>
</organism>
<protein>
    <submittedName>
        <fullName evidence="1">Uncharacterized protein</fullName>
    </submittedName>
</protein>
<dbReference type="Proteomes" id="UP001230649">
    <property type="component" value="Unassembled WGS sequence"/>
</dbReference>
<sequence length="753" mass="79873">MKNLGDAMTGVHHQRAKGHSSLKQNAKRQLPATPPRREYFDSNSPALYTPSPVSTSSFTTSTGVTSARSTTLGSPLPIPTQQHAGPYDSMQGYYGGGGYIPYTPSPVSAVGFPPYNLGSSPTSTSWINPSPAPALQGTLVQNIGANSLFPMVPQPVPASETPANAAAVVHNQYQRAIPPAVPQIQRVQQYQVPAAAFSFDAPQASSPWPTPSPQVQQLRGTERMVQAAGLINQPLALPLLPDSSWSMDSMDEQREDNTMAIDPALPETTITPDQPIQTIVPAQQRIQRAQVHFSDEEEAMNWEGEATNMNVMAASAEEGRQHTARICRPMVSNGPPRRVIIPASPRPKVTPPHPPQMPVAAQSNAQQPLTSPAPSAVINRPKISNGAPVRVIIPARPRPKSASQVQSRAVAPTPSGQPQPLARIATSVNVSSSIASNDHPVGVINPAPPRPQIAPPITARRVYAPVDWQRMLAPVSEEEEAMHREGGQVDMGAMAAAAERARQDAVRAIEAAQQAITPVVATLPGTGTAAQEPFDYIRAPLSMPAPPQVARDMAPTVVPALAPAAAPELDMSQIDPSLRPAFMDQPLAPPPPTRPNFRLPIEDHSPEINPDTNLPEPEPWTAPGPLAQAPVPPQNSYPAAQPVLAQANTGNGAEGVVDMNAMAEQAAADRAETAKILQEETLYNEFGMETDSEEEAESSAPAPPVPAPATTTQVIIGKRKISTRPQFKATRRSKSPKQSADQDAASASGSEGD</sequence>